<keyword evidence="5 8" id="KW-1133">Transmembrane helix</keyword>
<organism evidence="9 10">
    <name type="scientific">Ladona fulva</name>
    <name type="common">Scarce chaser dragonfly</name>
    <name type="synonym">Libellula fulva</name>
    <dbReference type="NCBI Taxonomy" id="123851"/>
    <lineage>
        <taxon>Eukaryota</taxon>
        <taxon>Metazoa</taxon>
        <taxon>Ecdysozoa</taxon>
        <taxon>Arthropoda</taxon>
        <taxon>Hexapoda</taxon>
        <taxon>Insecta</taxon>
        <taxon>Pterygota</taxon>
        <taxon>Palaeoptera</taxon>
        <taxon>Odonata</taxon>
        <taxon>Epiprocta</taxon>
        <taxon>Anisoptera</taxon>
        <taxon>Libelluloidea</taxon>
        <taxon>Libellulidae</taxon>
        <taxon>Ladona</taxon>
    </lineage>
</organism>
<reference evidence="9" key="2">
    <citation type="submission" date="2017-10" db="EMBL/GenBank/DDBJ databases">
        <title>Ladona fulva Genome sequencing and assembly.</title>
        <authorList>
            <person name="Murali S."/>
            <person name="Richards S."/>
            <person name="Bandaranaike D."/>
            <person name="Bellair M."/>
            <person name="Blankenburg K."/>
            <person name="Chao H."/>
            <person name="Dinh H."/>
            <person name="Doddapaneni H."/>
            <person name="Dugan-Rocha S."/>
            <person name="Elkadiri S."/>
            <person name="Gnanaolivu R."/>
            <person name="Hernandez B."/>
            <person name="Skinner E."/>
            <person name="Javaid M."/>
            <person name="Lee S."/>
            <person name="Li M."/>
            <person name="Ming W."/>
            <person name="Munidasa M."/>
            <person name="Muniz J."/>
            <person name="Nguyen L."/>
            <person name="Hughes D."/>
            <person name="Osuji N."/>
            <person name="Pu L.-L."/>
            <person name="Puazo M."/>
            <person name="Qu C."/>
            <person name="Quiroz J."/>
            <person name="Raj R."/>
            <person name="Weissenberger G."/>
            <person name="Xin Y."/>
            <person name="Zou X."/>
            <person name="Han Y."/>
            <person name="Worley K."/>
            <person name="Muzny D."/>
            <person name="Gibbs R."/>
        </authorList>
    </citation>
    <scope>NUCLEOTIDE SEQUENCE</scope>
    <source>
        <strain evidence="9">Sampled in the wild</strain>
    </source>
</reference>
<evidence type="ECO:0008006" key="11">
    <source>
        <dbReference type="Google" id="ProtNLM"/>
    </source>
</evidence>
<keyword evidence="3 8" id="KW-0812">Transmembrane</keyword>
<evidence type="ECO:0000313" key="9">
    <source>
        <dbReference type="EMBL" id="KAG8235197.1"/>
    </source>
</evidence>
<dbReference type="PANTHER" id="PTHR11662:SF280">
    <property type="entry name" value="FI21844P1-RELATED"/>
    <property type="match status" value="1"/>
</dbReference>
<comment type="caution">
    <text evidence="9">The sequence shown here is derived from an EMBL/GenBank/DDBJ whole genome shotgun (WGS) entry which is preliminary data.</text>
</comment>
<dbReference type="FunFam" id="1.20.1250.20:FF:000003">
    <property type="entry name" value="Solute carrier family 17 member 3"/>
    <property type="match status" value="1"/>
</dbReference>
<evidence type="ECO:0000256" key="5">
    <source>
        <dbReference type="ARBA" id="ARBA00022989"/>
    </source>
</evidence>
<keyword evidence="2" id="KW-0813">Transport</keyword>
<feature type="transmembrane region" description="Helical" evidence="8">
    <location>
        <begin position="146"/>
        <end position="168"/>
    </location>
</feature>
<feature type="transmembrane region" description="Helical" evidence="8">
    <location>
        <begin position="20"/>
        <end position="38"/>
    </location>
</feature>
<proteinExistence type="predicted"/>
<evidence type="ECO:0000256" key="6">
    <source>
        <dbReference type="ARBA" id="ARBA00023136"/>
    </source>
</evidence>
<accession>A0A8K0KIJ8</accession>
<dbReference type="OrthoDB" id="2985014at2759"/>
<evidence type="ECO:0000256" key="8">
    <source>
        <dbReference type="SAM" id="Phobius"/>
    </source>
</evidence>
<evidence type="ECO:0000256" key="4">
    <source>
        <dbReference type="ARBA" id="ARBA00022847"/>
    </source>
</evidence>
<evidence type="ECO:0000256" key="2">
    <source>
        <dbReference type="ARBA" id="ARBA00022448"/>
    </source>
</evidence>
<comment type="subcellular location">
    <subcellularLocation>
        <location evidence="1">Membrane</location>
        <topology evidence="1">Multi-pass membrane protein</topology>
    </subcellularLocation>
</comment>
<feature type="transmembrane region" description="Helical" evidence="8">
    <location>
        <begin position="81"/>
        <end position="100"/>
    </location>
</feature>
<dbReference type="Proteomes" id="UP000792457">
    <property type="component" value="Unassembled WGS sequence"/>
</dbReference>
<dbReference type="Pfam" id="PF07690">
    <property type="entry name" value="MFS_1"/>
    <property type="match status" value="1"/>
</dbReference>
<dbReference type="InterPro" id="IPR011701">
    <property type="entry name" value="MFS"/>
</dbReference>
<evidence type="ECO:0000313" key="10">
    <source>
        <dbReference type="Proteomes" id="UP000792457"/>
    </source>
</evidence>
<sequence length="207" mass="22452">MPTYMGSILNFDIKKNGSLSAVPYLVMWIFSIFISWVSDKALERKMFSIGTARKIGNSIAHWGPGLALIGLGFAPSDDPMLPLGLLILSVGLNGASFVGFQVNHIDLSPNFAGTLMGITNCVANIMSILAPIIAGKIAPNTEDADQWRIVFFVAAAVYFVFNLFFVIFGSGEIQPWNNPAPKNDNEENSVEQSDGNKRKNFSGESGE</sequence>
<evidence type="ECO:0000256" key="3">
    <source>
        <dbReference type="ARBA" id="ARBA00022692"/>
    </source>
</evidence>
<evidence type="ECO:0000256" key="1">
    <source>
        <dbReference type="ARBA" id="ARBA00004141"/>
    </source>
</evidence>
<feature type="region of interest" description="Disordered" evidence="7">
    <location>
        <begin position="177"/>
        <end position="207"/>
    </location>
</feature>
<feature type="transmembrane region" description="Helical" evidence="8">
    <location>
        <begin position="112"/>
        <end position="134"/>
    </location>
</feature>
<keyword evidence="6 8" id="KW-0472">Membrane</keyword>
<reference evidence="9" key="1">
    <citation type="submission" date="2013-04" db="EMBL/GenBank/DDBJ databases">
        <authorList>
            <person name="Qu J."/>
            <person name="Murali S.C."/>
            <person name="Bandaranaike D."/>
            <person name="Bellair M."/>
            <person name="Blankenburg K."/>
            <person name="Chao H."/>
            <person name="Dinh H."/>
            <person name="Doddapaneni H."/>
            <person name="Downs B."/>
            <person name="Dugan-Rocha S."/>
            <person name="Elkadiri S."/>
            <person name="Gnanaolivu R.D."/>
            <person name="Hernandez B."/>
            <person name="Javaid M."/>
            <person name="Jayaseelan J.C."/>
            <person name="Lee S."/>
            <person name="Li M."/>
            <person name="Ming W."/>
            <person name="Munidasa M."/>
            <person name="Muniz J."/>
            <person name="Nguyen L."/>
            <person name="Ongeri F."/>
            <person name="Osuji N."/>
            <person name="Pu L.-L."/>
            <person name="Puazo M."/>
            <person name="Qu C."/>
            <person name="Quiroz J."/>
            <person name="Raj R."/>
            <person name="Weissenberger G."/>
            <person name="Xin Y."/>
            <person name="Zou X."/>
            <person name="Han Y."/>
            <person name="Richards S."/>
            <person name="Worley K."/>
            <person name="Muzny D."/>
            <person name="Gibbs R."/>
        </authorList>
    </citation>
    <scope>NUCLEOTIDE SEQUENCE</scope>
    <source>
        <strain evidence="9">Sampled in the wild</strain>
    </source>
</reference>
<dbReference type="PANTHER" id="PTHR11662">
    <property type="entry name" value="SOLUTE CARRIER FAMILY 17"/>
    <property type="match status" value="1"/>
</dbReference>
<keyword evidence="10" id="KW-1185">Reference proteome</keyword>
<dbReference type="Gene3D" id="1.20.1250.20">
    <property type="entry name" value="MFS general substrate transporter like domains"/>
    <property type="match status" value="1"/>
</dbReference>
<dbReference type="GO" id="GO:0015293">
    <property type="term" value="F:symporter activity"/>
    <property type="evidence" value="ECO:0007669"/>
    <property type="project" value="UniProtKB-KW"/>
</dbReference>
<evidence type="ECO:0000256" key="7">
    <source>
        <dbReference type="SAM" id="MobiDB-lite"/>
    </source>
</evidence>
<dbReference type="InterPro" id="IPR036259">
    <property type="entry name" value="MFS_trans_sf"/>
</dbReference>
<dbReference type="SUPFAM" id="SSF103473">
    <property type="entry name" value="MFS general substrate transporter"/>
    <property type="match status" value="1"/>
</dbReference>
<feature type="transmembrane region" description="Helical" evidence="8">
    <location>
        <begin position="59"/>
        <end position="75"/>
    </location>
</feature>
<dbReference type="EMBL" id="KZ308886">
    <property type="protein sequence ID" value="KAG8235197.1"/>
    <property type="molecule type" value="Genomic_DNA"/>
</dbReference>
<name>A0A8K0KIJ8_LADFU</name>
<dbReference type="GO" id="GO:0006820">
    <property type="term" value="P:monoatomic anion transport"/>
    <property type="evidence" value="ECO:0007669"/>
    <property type="project" value="TreeGrafter"/>
</dbReference>
<dbReference type="AlphaFoldDB" id="A0A8K0KIJ8"/>
<protein>
    <recommendedName>
        <fullName evidence="11">Inorganic phosphate cotransporter</fullName>
    </recommendedName>
</protein>
<dbReference type="InterPro" id="IPR050382">
    <property type="entry name" value="MFS_Na/Anion_cotransporter"/>
</dbReference>
<gene>
    <name evidence="9" type="ORF">J437_LFUL015291</name>
</gene>
<keyword evidence="4" id="KW-0769">Symport</keyword>
<dbReference type="GO" id="GO:0016020">
    <property type="term" value="C:membrane"/>
    <property type="evidence" value="ECO:0007669"/>
    <property type="project" value="UniProtKB-SubCell"/>
</dbReference>